<protein>
    <recommendedName>
        <fullName evidence="4 10">Ribonuclease H</fullName>
        <shortName evidence="10">RNase H</shortName>
        <ecNumber evidence="4 10">3.1.26.4</ecNumber>
    </recommendedName>
</protein>
<comment type="similarity">
    <text evidence="2 10">Belongs to the RNase H family.</text>
</comment>
<evidence type="ECO:0000256" key="8">
    <source>
        <dbReference type="ARBA" id="ARBA00022801"/>
    </source>
</evidence>
<dbReference type="SUPFAM" id="SSF54427">
    <property type="entry name" value="NTF2-like"/>
    <property type="match status" value="1"/>
</dbReference>
<comment type="subcellular location">
    <subcellularLocation>
        <location evidence="10">Cytoplasm</location>
    </subcellularLocation>
</comment>
<feature type="binding site" evidence="10">
    <location>
        <position position="7"/>
    </location>
    <ligand>
        <name>Mg(2+)</name>
        <dbReference type="ChEBI" id="CHEBI:18420"/>
        <label>2</label>
    </ligand>
</feature>
<feature type="compositionally biased region" description="Low complexity" evidence="11">
    <location>
        <begin position="159"/>
        <end position="176"/>
    </location>
</feature>
<evidence type="ECO:0000256" key="6">
    <source>
        <dbReference type="ARBA" id="ARBA00022723"/>
    </source>
</evidence>
<dbReference type="InterPro" id="IPR032710">
    <property type="entry name" value="NTF2-like_dom_sf"/>
</dbReference>
<dbReference type="InterPro" id="IPR002156">
    <property type="entry name" value="RNaseH_domain"/>
</dbReference>
<evidence type="ECO:0000256" key="2">
    <source>
        <dbReference type="ARBA" id="ARBA00005300"/>
    </source>
</evidence>
<dbReference type="Pfam" id="PF00075">
    <property type="entry name" value="RNase_H"/>
    <property type="match status" value="1"/>
</dbReference>
<evidence type="ECO:0000256" key="10">
    <source>
        <dbReference type="HAMAP-Rule" id="MF_00042"/>
    </source>
</evidence>
<dbReference type="Gene3D" id="3.10.450.50">
    <property type="match status" value="1"/>
</dbReference>
<dbReference type="EC" id="3.1.26.4" evidence="4 10"/>
<keyword evidence="5 10" id="KW-0540">Nuclease</keyword>
<keyword evidence="10" id="KW-0963">Cytoplasm</keyword>
<keyword evidence="14" id="KW-1185">Reference proteome</keyword>
<evidence type="ECO:0000313" key="14">
    <source>
        <dbReference type="Proteomes" id="UP000749311"/>
    </source>
</evidence>
<keyword evidence="7 10" id="KW-0255">Endonuclease</keyword>
<reference evidence="13 14" key="1">
    <citation type="submission" date="2020-02" db="EMBL/GenBank/DDBJ databases">
        <title>Sequencing the genomes of 1000 actinobacteria strains.</title>
        <authorList>
            <person name="Klenk H.-P."/>
        </authorList>
    </citation>
    <scope>NUCLEOTIDE SEQUENCE [LARGE SCALE GENOMIC DNA]</scope>
    <source>
        <strain evidence="13 14">DSM 19609</strain>
    </source>
</reference>
<name>A0ABX0SC23_9ACTN</name>
<comment type="catalytic activity">
    <reaction evidence="1 10">
        <text>Endonucleolytic cleavage to 5'-phosphomonoester.</text>
        <dbReference type="EC" id="3.1.26.4"/>
    </reaction>
</comment>
<feature type="domain" description="RNase H type-1" evidence="12">
    <location>
        <begin position="1"/>
        <end position="138"/>
    </location>
</feature>
<evidence type="ECO:0000256" key="4">
    <source>
        <dbReference type="ARBA" id="ARBA00012180"/>
    </source>
</evidence>
<gene>
    <name evidence="10" type="primary">rnhA</name>
    <name evidence="13" type="ORF">FB473_000577</name>
</gene>
<keyword evidence="6 10" id="KW-0479">Metal-binding</keyword>
<evidence type="ECO:0000256" key="3">
    <source>
        <dbReference type="ARBA" id="ARBA00011245"/>
    </source>
</evidence>
<comment type="subunit">
    <text evidence="3 10">Monomer.</text>
</comment>
<dbReference type="Gene3D" id="3.30.420.10">
    <property type="entry name" value="Ribonuclease H-like superfamily/Ribonuclease H"/>
    <property type="match status" value="1"/>
</dbReference>
<evidence type="ECO:0000256" key="9">
    <source>
        <dbReference type="ARBA" id="ARBA00022842"/>
    </source>
</evidence>
<comment type="caution">
    <text evidence="13">The sequence shown here is derived from an EMBL/GenBank/DDBJ whole genome shotgun (WGS) entry which is preliminary data.</text>
</comment>
<evidence type="ECO:0000313" key="13">
    <source>
        <dbReference type="EMBL" id="NIH55932.1"/>
    </source>
</evidence>
<comment type="cofactor">
    <cofactor evidence="10">
        <name>Mg(2+)</name>
        <dbReference type="ChEBI" id="CHEBI:18420"/>
    </cofactor>
    <text evidence="10">Binds 1 Mg(2+) ion per subunit. May bind a second metal ion at a regulatory site, or after substrate binding.</text>
</comment>
<dbReference type="InterPro" id="IPR036397">
    <property type="entry name" value="RNaseH_sf"/>
</dbReference>
<comment type="function">
    <text evidence="10">Endonuclease that specifically degrades the RNA of RNA-DNA hybrids.</text>
</comment>
<sequence length="297" mass="32341">MILAAADGSSLSNPGPAGWAWYIDDDRWAAGGWPSGTNNMGELKAVLDLLEQTAVAADEPLKILCDSQYVINSVTRWMPSWKRKGWKKADGKPVLNQDLLKAIDAALTGRDVSFEWVKGHAGHRMNEAADVRARAVATAYQKGTTPDLGPGFSRRPGDAAAPRTPEPAATAQPAPASGTSRVDADLALVVDLEKALLTDAVRTDPGRLRQLLHPEFTEFGASGRIWTRNRLLAETGPLPVRLAFEPIGTERLADDVILLRWRAVGAHGTWLRSSVWQRVEGSWRCRFAQGTPVPPER</sequence>
<dbReference type="Pfam" id="PF14534">
    <property type="entry name" value="DUF4440"/>
    <property type="match status" value="1"/>
</dbReference>
<dbReference type="RefSeq" id="WP_167164671.1">
    <property type="nucleotide sequence ID" value="NZ_BAAAOO010000002.1"/>
</dbReference>
<dbReference type="PROSITE" id="PS50879">
    <property type="entry name" value="RNASE_H_1"/>
    <property type="match status" value="1"/>
</dbReference>
<dbReference type="InterPro" id="IPR050092">
    <property type="entry name" value="RNase_H"/>
</dbReference>
<dbReference type="PANTHER" id="PTHR10642:SF26">
    <property type="entry name" value="RIBONUCLEASE H1"/>
    <property type="match status" value="1"/>
</dbReference>
<dbReference type="CDD" id="cd09278">
    <property type="entry name" value="RNase_HI_prokaryote_like"/>
    <property type="match status" value="1"/>
</dbReference>
<evidence type="ECO:0000256" key="5">
    <source>
        <dbReference type="ARBA" id="ARBA00022722"/>
    </source>
</evidence>
<proteinExistence type="inferred from homology"/>
<dbReference type="GO" id="GO:0004523">
    <property type="term" value="F:RNA-DNA hybrid ribonuclease activity"/>
    <property type="evidence" value="ECO:0007669"/>
    <property type="project" value="UniProtKB-EC"/>
</dbReference>
<feature type="binding site" evidence="10">
    <location>
        <position position="66"/>
    </location>
    <ligand>
        <name>Mg(2+)</name>
        <dbReference type="ChEBI" id="CHEBI:18420"/>
        <label>1</label>
    </ligand>
</feature>
<feature type="region of interest" description="Disordered" evidence="11">
    <location>
        <begin position="142"/>
        <end position="179"/>
    </location>
</feature>
<evidence type="ECO:0000259" key="12">
    <source>
        <dbReference type="PROSITE" id="PS50879"/>
    </source>
</evidence>
<keyword evidence="9 10" id="KW-0460">Magnesium</keyword>
<dbReference type="PANTHER" id="PTHR10642">
    <property type="entry name" value="RIBONUCLEASE H1"/>
    <property type="match status" value="1"/>
</dbReference>
<evidence type="ECO:0000256" key="11">
    <source>
        <dbReference type="SAM" id="MobiDB-lite"/>
    </source>
</evidence>
<dbReference type="HAMAP" id="MF_00042">
    <property type="entry name" value="RNase_H"/>
    <property type="match status" value="1"/>
</dbReference>
<dbReference type="InterPro" id="IPR022892">
    <property type="entry name" value="RNaseHI"/>
</dbReference>
<feature type="binding site" evidence="10">
    <location>
        <position position="7"/>
    </location>
    <ligand>
        <name>Mg(2+)</name>
        <dbReference type="ChEBI" id="CHEBI:18420"/>
        <label>1</label>
    </ligand>
</feature>
<dbReference type="InterPro" id="IPR027843">
    <property type="entry name" value="DUF4440"/>
</dbReference>
<organism evidence="13 14">
    <name type="scientific">Brooklawnia cerclae</name>
    <dbReference type="NCBI Taxonomy" id="349934"/>
    <lineage>
        <taxon>Bacteria</taxon>
        <taxon>Bacillati</taxon>
        <taxon>Actinomycetota</taxon>
        <taxon>Actinomycetes</taxon>
        <taxon>Propionibacteriales</taxon>
        <taxon>Propionibacteriaceae</taxon>
        <taxon>Brooklawnia</taxon>
    </lineage>
</organism>
<evidence type="ECO:0000256" key="7">
    <source>
        <dbReference type="ARBA" id="ARBA00022759"/>
    </source>
</evidence>
<feature type="binding site" evidence="10">
    <location>
        <position position="130"/>
    </location>
    <ligand>
        <name>Mg(2+)</name>
        <dbReference type="ChEBI" id="CHEBI:18420"/>
        <label>2</label>
    </ligand>
</feature>
<dbReference type="Proteomes" id="UP000749311">
    <property type="component" value="Unassembled WGS sequence"/>
</dbReference>
<dbReference type="EMBL" id="JAAMOZ010000001">
    <property type="protein sequence ID" value="NIH55932.1"/>
    <property type="molecule type" value="Genomic_DNA"/>
</dbReference>
<keyword evidence="8 10" id="KW-0378">Hydrolase</keyword>
<accession>A0ABX0SC23</accession>
<evidence type="ECO:0000256" key="1">
    <source>
        <dbReference type="ARBA" id="ARBA00000077"/>
    </source>
</evidence>
<feature type="binding site" evidence="10">
    <location>
        <position position="42"/>
    </location>
    <ligand>
        <name>Mg(2+)</name>
        <dbReference type="ChEBI" id="CHEBI:18420"/>
        <label>1</label>
    </ligand>
</feature>
<dbReference type="InterPro" id="IPR012337">
    <property type="entry name" value="RNaseH-like_sf"/>
</dbReference>
<dbReference type="SUPFAM" id="SSF53098">
    <property type="entry name" value="Ribonuclease H-like"/>
    <property type="match status" value="1"/>
</dbReference>